<dbReference type="GO" id="GO:0016747">
    <property type="term" value="F:acyltransferase activity, transferring groups other than amino-acyl groups"/>
    <property type="evidence" value="ECO:0007669"/>
    <property type="project" value="InterPro"/>
</dbReference>
<dbReference type="PANTHER" id="PTHR43792">
    <property type="entry name" value="GNAT FAMILY, PUTATIVE (AFU_ORTHOLOGUE AFUA_3G00765)-RELATED-RELATED"/>
    <property type="match status" value="1"/>
</dbReference>
<name>A0A9P1KWX9_PARSO</name>
<dbReference type="InterPro" id="IPR016181">
    <property type="entry name" value="Acyl_CoA_acyltransferase"/>
</dbReference>
<dbReference type="InterPro" id="IPR051531">
    <property type="entry name" value="N-acetyltransferase"/>
</dbReference>
<dbReference type="EMBL" id="CDNY01000010">
    <property type="protein sequence ID" value="CEN31521.1"/>
    <property type="molecule type" value="Genomic_DNA"/>
</dbReference>
<gene>
    <name evidence="2" type="ORF">UMC4404_34311</name>
</gene>
<dbReference type="AlphaFoldDB" id="A0A9P1KWX9"/>
<comment type="caution">
    <text evidence="2">The sequence shown here is derived from an EMBL/GenBank/DDBJ whole genome shotgun (WGS) entry which is preliminary data.</text>
</comment>
<evidence type="ECO:0000313" key="2">
    <source>
        <dbReference type="EMBL" id="CEN31521.1"/>
    </source>
</evidence>
<accession>A0A9P1KWX9</accession>
<dbReference type="PROSITE" id="PS51186">
    <property type="entry name" value="GNAT"/>
    <property type="match status" value="1"/>
</dbReference>
<dbReference type="PANTHER" id="PTHR43792:SF13">
    <property type="entry name" value="ACETYLTRANSFERASE"/>
    <property type="match status" value="1"/>
</dbReference>
<organism evidence="2 3">
    <name type="scientific">Paraclostridium sordellii</name>
    <name type="common">Clostridium sordellii</name>
    <dbReference type="NCBI Taxonomy" id="1505"/>
    <lineage>
        <taxon>Bacteria</taxon>
        <taxon>Bacillati</taxon>
        <taxon>Bacillota</taxon>
        <taxon>Clostridia</taxon>
        <taxon>Peptostreptococcales</taxon>
        <taxon>Peptostreptococcaceae</taxon>
        <taxon>Paraclostridium</taxon>
    </lineage>
</organism>
<feature type="domain" description="N-acetyltransferase" evidence="1">
    <location>
        <begin position="35"/>
        <end position="169"/>
    </location>
</feature>
<sequence length="170" mass="20355">MFEVNTERLKIVPLNEYNLELSITNFNKMEKSLGLTVTDKNIGAREKNVFKIRLNDVKNNNSKYMWYTTWIIVLKSENRIIGHIMLKGYPNEQGEVNIGYYMQEQYREKGYMSEAIDKLIHWLFSNPDVKYIVADTLKSNILSQNLLKKIGMKFYKEDDECFWWRLKNYN</sequence>
<proteinExistence type="predicted"/>
<dbReference type="SUPFAM" id="SSF55729">
    <property type="entry name" value="Acyl-CoA N-acyltransferases (Nat)"/>
    <property type="match status" value="1"/>
</dbReference>
<dbReference type="InterPro" id="IPR000182">
    <property type="entry name" value="GNAT_dom"/>
</dbReference>
<protein>
    <submittedName>
        <fullName evidence="2">Acetyltransferase</fullName>
    </submittedName>
</protein>
<reference evidence="3" key="1">
    <citation type="submission" date="2015-01" db="EMBL/GenBank/DDBJ databases">
        <authorList>
            <person name="Aslett A.Martin."/>
            <person name="De Silva Nishadi"/>
        </authorList>
    </citation>
    <scope>NUCLEOTIDE SEQUENCE [LARGE SCALE GENOMIC DNA]</scope>
    <source>
        <strain evidence="3">UMC4404</strain>
    </source>
</reference>
<dbReference type="Proteomes" id="UP000049685">
    <property type="component" value="Unassembled WGS sequence"/>
</dbReference>
<dbReference type="RefSeq" id="WP_057558976.1">
    <property type="nucleotide sequence ID" value="NZ_CDNY01000010.1"/>
</dbReference>
<dbReference type="Pfam" id="PF13302">
    <property type="entry name" value="Acetyltransf_3"/>
    <property type="match status" value="1"/>
</dbReference>
<dbReference type="Gene3D" id="3.40.630.30">
    <property type="match status" value="1"/>
</dbReference>
<evidence type="ECO:0000313" key="3">
    <source>
        <dbReference type="Proteomes" id="UP000049685"/>
    </source>
</evidence>
<dbReference type="CDD" id="cd04301">
    <property type="entry name" value="NAT_SF"/>
    <property type="match status" value="1"/>
</dbReference>
<evidence type="ECO:0000259" key="1">
    <source>
        <dbReference type="PROSITE" id="PS51186"/>
    </source>
</evidence>